<dbReference type="GO" id="GO:0045735">
    <property type="term" value="F:nutrient reservoir activity"/>
    <property type="evidence" value="ECO:0007669"/>
    <property type="project" value="UniProtKB-KW"/>
</dbReference>
<dbReference type="GO" id="GO:0005319">
    <property type="term" value="F:lipid transporter activity"/>
    <property type="evidence" value="ECO:0007669"/>
    <property type="project" value="InterPro"/>
</dbReference>
<proteinExistence type="predicted"/>
<dbReference type="InterPro" id="IPR001747">
    <property type="entry name" value="Vitellogenin_N"/>
</dbReference>
<sequence length="1441" mass="161214">MIVLSILVSCTGDEIGLFPAGHSLVYQYNTTVWLGTSLGEVSSQWGLSGRLTVQGQAGDALSQLSDVTVTLYNGDGSTERGNVSTIILPTQAKQLLQPFILHYKNKQILEALSVKDNEPIWVVNFKRGLASLLQLDITALERTAFTTLEKCVYGTCAVEYGVTSQDDFVTIRKFIDQDTCAQFPRRSLNKRSTLICPTEWQADDALLMYKNESDMQKALNRLNSEKGKMNLRINVSKTKDQVTSSSERMYTVRSQNGRAIIKHITSSGGTYVQPFQSRGEAHVLLVNQSLTLESDDINATPLEVSENVTRVSLTFTLPELDKTQGRAPSNQNRLISAVGRALTELSDSVDHSHEGLDISQLHRNLVSTVVDLLSLAEQSSLEVLFDRLIVGTSYHQETVRNLFLDILPQVGTEACALFIKDLILEKKVANATIVHFLTTLPFHIQHPSEELLISLEDLMNLSEGAEGEVKNALVLGFASLIYKTCQQTCRPDTLDRYIRRYLDCLTDSSSYADQLLYLDGLSNIELGRVIEYLEPIIRGNVTVLSSKPHHIRYRAIWATASRVSYHREQVYQLYWPLLANTSEHLEVRVAALSMLVISQPSPGTVPQPVLVHAAGELVKRLARFVRPPSHPHWSSGNYILDYSDETHGFGSLAHLSMVGDERSGLPNVFHLTLSSHTMERSITQLSLFVRIEGVLDAVKHQLFKAQEEESSISEILMVLQQLNITSLWIDFLLDKQVFIVLSKKYCNIAFVLSNFELLQSGLHLNGQRSVVEPHDEDIFPTELGTLVMLRSSTVTFTSLRGNLTQGLDPPHLVYKRHLNFATSLTTLNQLSTYNPLLNLWQGVERSHALHGYLLFNNEQVLDMIHLIFKLTSHQPTGRQAGFVSHLRTQVFVRGLEADKKLSRLCPDCESHVEWSGGDDSQQAKELVNLDLGDLGSRIQVDLLGCNGCQGSDSIFQLLRTILDDHGKNSRVLPLSRPLLGLFHMMDYLLLAPPSGVSGYSAHLVSTQSQPAQLELSLLLTTEDVPSSDLLELLPSKKLTLKLLLVHKVANSSSVLRSWDINTVYTTSRGFTEHDLKVKVTRLLGQTISHRLCLEADAWFPEWDPERPTTHLVKGQMNVAWGVVDDSKCPRDSSGLRVTVRAELSDEQSVLGDNKSYRACHVDSSGKEGLLLTEACSWVAREMATMRKYTANFRYTKLPEVLLSAGDYLISLMEVLYPGVTPDSSEYGVMVTAEFPMSRPEVKLTMNKRRTTVSARQPWLLNTLYSPGLALATRYRIINWCIMNSTNLRTFDEAFLELTIPLCYTLASADNSKQPTFAVFVRKVAEKDALAVKFYIGNNFVEIIPNNEGKLDIFVNKEQIKHAEQSYQYSADQQTYDFELWKPEEGRVLINSRLARVWLEYKGHTLSLAVPGLYSGILTGLCGDSNGHAGNYNLSYHTCISD</sequence>
<evidence type="ECO:0000259" key="3">
    <source>
        <dbReference type="PROSITE" id="PS51211"/>
    </source>
</evidence>
<name>A0A7R9GZF2_TIMPO</name>
<dbReference type="InterPro" id="IPR001846">
    <property type="entry name" value="VWF_type-D"/>
</dbReference>
<gene>
    <name evidence="5" type="ORF">TPSB3V08_LOCUS3576</name>
</gene>
<organism evidence="5">
    <name type="scientific">Timema poppense</name>
    <name type="common">Walking stick</name>
    <dbReference type="NCBI Taxonomy" id="170557"/>
    <lineage>
        <taxon>Eukaryota</taxon>
        <taxon>Metazoa</taxon>
        <taxon>Ecdysozoa</taxon>
        <taxon>Arthropoda</taxon>
        <taxon>Hexapoda</taxon>
        <taxon>Insecta</taxon>
        <taxon>Pterygota</taxon>
        <taxon>Neoptera</taxon>
        <taxon>Polyneoptera</taxon>
        <taxon>Phasmatodea</taxon>
        <taxon>Timematodea</taxon>
        <taxon>Timematoidea</taxon>
        <taxon>Timematidae</taxon>
        <taxon>Timema</taxon>
    </lineage>
</organism>
<dbReference type="SUPFAM" id="SSF56968">
    <property type="entry name" value="Lipovitellin-phosvitin complex, beta-sheet shell regions"/>
    <property type="match status" value="2"/>
</dbReference>
<feature type="domain" description="Vitellogenin" evidence="3">
    <location>
        <begin position="18"/>
        <end position="626"/>
    </location>
</feature>
<dbReference type="PROSITE" id="PS51211">
    <property type="entry name" value="VITELLOGENIN"/>
    <property type="match status" value="1"/>
</dbReference>
<reference evidence="5" key="1">
    <citation type="submission" date="2020-11" db="EMBL/GenBank/DDBJ databases">
        <authorList>
            <person name="Tran Van P."/>
        </authorList>
    </citation>
    <scope>NUCLEOTIDE SEQUENCE</scope>
</reference>
<dbReference type="InterPro" id="IPR050733">
    <property type="entry name" value="Vitellogenin/Apolipophorin"/>
</dbReference>
<dbReference type="Gene3D" id="2.30.230.10">
    <property type="entry name" value="Lipovitellin, beta-sheet shell regions, chain A"/>
    <property type="match status" value="1"/>
</dbReference>
<evidence type="ECO:0000256" key="2">
    <source>
        <dbReference type="PROSITE-ProRule" id="PRU00557"/>
    </source>
</evidence>
<evidence type="ECO:0000313" key="5">
    <source>
        <dbReference type="EMBL" id="CAD7402424.1"/>
    </source>
</evidence>
<evidence type="ECO:0008006" key="6">
    <source>
        <dbReference type="Google" id="ProtNLM"/>
    </source>
</evidence>
<dbReference type="SMART" id="SM01169">
    <property type="entry name" value="DUF1943"/>
    <property type="match status" value="1"/>
</dbReference>
<dbReference type="InterPro" id="IPR015816">
    <property type="entry name" value="Vitellinogen_b-sht_N"/>
</dbReference>
<dbReference type="InterPro" id="IPR015255">
    <property type="entry name" value="Vitellinogen_open_b-sht"/>
</dbReference>
<keyword evidence="1" id="KW-0732">Signal</keyword>
<evidence type="ECO:0000256" key="1">
    <source>
        <dbReference type="ARBA" id="ARBA00022729"/>
    </source>
</evidence>
<dbReference type="EMBL" id="OD001570">
    <property type="protein sequence ID" value="CAD7402424.1"/>
    <property type="molecule type" value="Genomic_DNA"/>
</dbReference>
<dbReference type="PANTHER" id="PTHR23345:SF33">
    <property type="entry name" value="CROSSVEINLESS D"/>
    <property type="match status" value="1"/>
</dbReference>
<protein>
    <recommendedName>
        <fullName evidence="6">Vitellogenin domain-containing protein</fullName>
    </recommendedName>
</protein>
<dbReference type="PANTHER" id="PTHR23345">
    <property type="entry name" value="VITELLOGENIN-RELATED"/>
    <property type="match status" value="1"/>
</dbReference>
<feature type="domain" description="VWFD" evidence="4">
    <location>
        <begin position="1278"/>
        <end position="1441"/>
    </location>
</feature>
<dbReference type="Gene3D" id="1.25.10.20">
    <property type="entry name" value="Vitellinogen, superhelical"/>
    <property type="match status" value="1"/>
</dbReference>
<dbReference type="SUPFAM" id="SSF48431">
    <property type="entry name" value="Lipovitellin-phosvitin complex, superhelical domain"/>
    <property type="match status" value="1"/>
</dbReference>
<comment type="caution">
    <text evidence="2">Lacks conserved residue(s) required for the propagation of feature annotation.</text>
</comment>
<dbReference type="InterPro" id="IPR015819">
    <property type="entry name" value="Lipid_transp_b-sht_shell"/>
</dbReference>
<dbReference type="PROSITE" id="PS51233">
    <property type="entry name" value="VWFD"/>
    <property type="match status" value="1"/>
</dbReference>
<evidence type="ECO:0000259" key="4">
    <source>
        <dbReference type="PROSITE" id="PS51233"/>
    </source>
</evidence>
<accession>A0A7R9GZF2</accession>
<dbReference type="SMART" id="SM00638">
    <property type="entry name" value="LPD_N"/>
    <property type="match status" value="1"/>
</dbReference>
<dbReference type="InterPro" id="IPR011030">
    <property type="entry name" value="Lipovitellin_superhlx_dom"/>
</dbReference>
<dbReference type="Pfam" id="PF00094">
    <property type="entry name" value="VWD"/>
    <property type="match status" value="1"/>
</dbReference>
<dbReference type="Pfam" id="PF01347">
    <property type="entry name" value="Vitellogenin_N"/>
    <property type="match status" value="1"/>
</dbReference>